<dbReference type="Proteomes" id="UP001153292">
    <property type="component" value="Chromosome 3"/>
</dbReference>
<organism evidence="1 2">
    <name type="scientific">Chilo suppressalis</name>
    <name type="common">Asiatic rice borer moth</name>
    <dbReference type="NCBI Taxonomy" id="168631"/>
    <lineage>
        <taxon>Eukaryota</taxon>
        <taxon>Metazoa</taxon>
        <taxon>Ecdysozoa</taxon>
        <taxon>Arthropoda</taxon>
        <taxon>Hexapoda</taxon>
        <taxon>Insecta</taxon>
        <taxon>Pterygota</taxon>
        <taxon>Neoptera</taxon>
        <taxon>Endopterygota</taxon>
        <taxon>Lepidoptera</taxon>
        <taxon>Glossata</taxon>
        <taxon>Ditrysia</taxon>
        <taxon>Pyraloidea</taxon>
        <taxon>Crambidae</taxon>
        <taxon>Crambinae</taxon>
        <taxon>Chilo</taxon>
    </lineage>
</organism>
<proteinExistence type="predicted"/>
<sequence>MDRIEKIPREMSNIIPMFGGDEILLNLFIRKCEYLIACCRIEGNQDQDLYIFHVITSRLSGRAANLIRERQDLDTWPILKIALEQHFGDPRSEECIAIELETMKMNSGESYLDFCNRVQYVKSTLIAKVNLIDDASLRQSKTTIYDNMSMIVFLYNLPEDLIRIVRLKGCNSLEKALSIVLEEVNFLYQYNSKNKMMKSQNIFWTRPQFRNHNPFVDKFGMKPFLTLTHVQPQQQFKFGVTSQNNYPNNFNNNQQQNQPKFRFGIPQSKQIKLPISQPQQFGYKPQFNQSQNQIGYRPQFNQNQSQLGYKQDFNQQQFGYRPPVQRLPPQLSTDVSMRTAPPAKPQGFSMNEVYNLSELEIVEPDCVYNDYDYDNKCTNENNDIPEHSLVSDTHASSKHDEVIIIPLFPSFNNPGTHKFYVYDVDGRYDGLIGSDLLKQLGAIIDIENQILFTNSSSIPIVYNPTNEIKVAPRCEQRVRLPTNLETGEAIMNYKLSCEGVRMPDALVTCKNGLKLDDDKI</sequence>
<dbReference type="EMBL" id="OU963896">
    <property type="protein sequence ID" value="CAH0404647.1"/>
    <property type="molecule type" value="Genomic_DNA"/>
</dbReference>
<reference evidence="1" key="1">
    <citation type="submission" date="2021-12" db="EMBL/GenBank/DDBJ databases">
        <authorList>
            <person name="King R."/>
        </authorList>
    </citation>
    <scope>NUCLEOTIDE SEQUENCE</scope>
</reference>
<evidence type="ECO:0000313" key="2">
    <source>
        <dbReference type="Proteomes" id="UP001153292"/>
    </source>
</evidence>
<protein>
    <submittedName>
        <fullName evidence="1">Uncharacterized protein</fullName>
    </submittedName>
</protein>
<keyword evidence="2" id="KW-1185">Reference proteome</keyword>
<evidence type="ECO:0000313" key="1">
    <source>
        <dbReference type="EMBL" id="CAH0404647.1"/>
    </source>
</evidence>
<accession>A0ABN8B824</accession>
<name>A0ABN8B824_CHISP</name>
<gene>
    <name evidence="1" type="ORF">CHILSU_LOCUS7994</name>
</gene>